<dbReference type="Proteomes" id="UP000324585">
    <property type="component" value="Unassembled WGS sequence"/>
</dbReference>
<dbReference type="GO" id="GO:0031167">
    <property type="term" value="P:rRNA methylation"/>
    <property type="evidence" value="ECO:0007669"/>
    <property type="project" value="InterPro"/>
</dbReference>
<evidence type="ECO:0000313" key="4">
    <source>
        <dbReference type="Proteomes" id="UP000324585"/>
    </source>
</evidence>
<dbReference type="InterPro" id="IPR029063">
    <property type="entry name" value="SAM-dependent_MTases_sf"/>
</dbReference>
<protein>
    <submittedName>
        <fullName evidence="3">Putative rRNA methyltransferase YlbH</fullName>
    </submittedName>
</protein>
<proteinExistence type="predicted"/>
<evidence type="ECO:0000256" key="1">
    <source>
        <dbReference type="ARBA" id="ARBA00022603"/>
    </source>
</evidence>
<reference evidence="4" key="1">
    <citation type="journal article" date="2019" name="Nat. Commun.">
        <title>Expansion of phycobilisome linker gene families in mesophilic red algae.</title>
        <authorList>
            <person name="Lee J."/>
            <person name="Kim D."/>
            <person name="Bhattacharya D."/>
            <person name="Yoon H.S."/>
        </authorList>
    </citation>
    <scope>NUCLEOTIDE SEQUENCE [LARGE SCALE GENOMIC DNA]</scope>
    <source>
        <strain evidence="4">CCMP 1328</strain>
    </source>
</reference>
<dbReference type="PANTHER" id="PTHR43542">
    <property type="entry name" value="METHYLTRANSFERASE"/>
    <property type="match status" value="1"/>
</dbReference>
<dbReference type="Pfam" id="PF03602">
    <property type="entry name" value="Cons_hypoth95"/>
    <property type="match status" value="1"/>
</dbReference>
<dbReference type="InterPro" id="IPR004398">
    <property type="entry name" value="RNA_MeTrfase_RsmD"/>
</dbReference>
<evidence type="ECO:0000313" key="3">
    <source>
        <dbReference type="EMBL" id="KAA8494750.1"/>
    </source>
</evidence>
<keyword evidence="1 3" id="KW-0489">Methyltransferase</keyword>
<dbReference type="SUPFAM" id="SSF53335">
    <property type="entry name" value="S-adenosyl-L-methionine-dependent methyltransferases"/>
    <property type="match status" value="1"/>
</dbReference>
<keyword evidence="2 3" id="KW-0808">Transferase</keyword>
<sequence length="312" mass="34556">MEGLREMMAFVTGWADVRTCKPRGSGAVCGNGGGSRTVAVLEMKQLGSRRSRRQDGRGADVDRVERADEDFRLGRVKAPRRGVVGAKRANTREQGRLLRGVPEKKLNVLRVFGGTAKGRKIMSPEVYHRPMMGKVREALFSILYDFDVLRPECSALDLYSGSGSVCIEALSRGTGFAHFVDFSESSCSAIAENLERCQFAERGVAICAKVEDVLQRPREFGIERHADLITVTPPYEEVDYGELLVALAKSDCVGEGSFVVVEYPIELGSLPPVVMDRLIGMRNRKYGRTVLAIYACQPPVDMEPRQDEFIPF</sequence>
<dbReference type="GO" id="GO:0008168">
    <property type="term" value="F:methyltransferase activity"/>
    <property type="evidence" value="ECO:0007669"/>
    <property type="project" value="UniProtKB-KW"/>
</dbReference>
<dbReference type="EMBL" id="VRMN01000004">
    <property type="protein sequence ID" value="KAA8494750.1"/>
    <property type="molecule type" value="Genomic_DNA"/>
</dbReference>
<gene>
    <name evidence="3" type="ORF">FVE85_2991</name>
</gene>
<keyword evidence="4" id="KW-1185">Reference proteome</keyword>
<dbReference type="OrthoDB" id="3548at2759"/>
<accession>A0A5J4YUW6</accession>
<name>A0A5J4YUW6_PORPP</name>
<dbReference type="Gene3D" id="3.40.50.150">
    <property type="entry name" value="Vaccinia Virus protein VP39"/>
    <property type="match status" value="1"/>
</dbReference>
<organism evidence="3 4">
    <name type="scientific">Porphyridium purpureum</name>
    <name type="common">Red alga</name>
    <name type="synonym">Porphyridium cruentum</name>
    <dbReference type="NCBI Taxonomy" id="35688"/>
    <lineage>
        <taxon>Eukaryota</taxon>
        <taxon>Rhodophyta</taxon>
        <taxon>Bangiophyceae</taxon>
        <taxon>Porphyridiales</taxon>
        <taxon>Porphyridiaceae</taxon>
        <taxon>Porphyridium</taxon>
    </lineage>
</organism>
<dbReference type="OMA" id="CTFVDMS"/>
<dbReference type="AlphaFoldDB" id="A0A5J4YUW6"/>
<comment type="caution">
    <text evidence="3">The sequence shown here is derived from an EMBL/GenBank/DDBJ whole genome shotgun (WGS) entry which is preliminary data.</text>
</comment>
<dbReference type="PANTHER" id="PTHR43542:SF1">
    <property type="entry name" value="METHYLTRANSFERASE"/>
    <property type="match status" value="1"/>
</dbReference>
<evidence type="ECO:0000256" key="2">
    <source>
        <dbReference type="ARBA" id="ARBA00022679"/>
    </source>
</evidence>